<dbReference type="Proteomes" id="UP000575898">
    <property type="component" value="Unassembled WGS sequence"/>
</dbReference>
<reference evidence="1 2" key="1">
    <citation type="submission" date="2020-08" db="EMBL/GenBank/DDBJ databases">
        <title>Genomic Encyclopedia of Type Strains, Phase IV (KMG-IV): sequencing the most valuable type-strain genomes for metagenomic binning, comparative biology and taxonomic classification.</title>
        <authorList>
            <person name="Goeker M."/>
        </authorList>
    </citation>
    <scope>NUCLEOTIDE SEQUENCE [LARGE SCALE GENOMIC DNA]</scope>
    <source>
        <strain evidence="1 2">DSM 27165</strain>
    </source>
</reference>
<comment type="caution">
    <text evidence="1">The sequence shown here is derived from an EMBL/GenBank/DDBJ whole genome shotgun (WGS) entry which is preliminary data.</text>
</comment>
<protein>
    <recommendedName>
        <fullName evidence="3">DUF2199 domain-containing protein</fullName>
    </recommendedName>
</protein>
<evidence type="ECO:0000313" key="2">
    <source>
        <dbReference type="Proteomes" id="UP000575898"/>
    </source>
</evidence>
<dbReference type="RefSeq" id="WP_184038109.1">
    <property type="nucleotide sequence ID" value="NZ_JACHHY010000010.1"/>
</dbReference>
<evidence type="ECO:0008006" key="3">
    <source>
        <dbReference type="Google" id="ProtNLM"/>
    </source>
</evidence>
<dbReference type="Pfam" id="PF09965">
    <property type="entry name" value="DUF2199"/>
    <property type="match status" value="1"/>
</dbReference>
<evidence type="ECO:0000313" key="1">
    <source>
        <dbReference type="EMBL" id="MBB5018588.1"/>
    </source>
</evidence>
<dbReference type="EMBL" id="JACHHY010000010">
    <property type="protein sequence ID" value="MBB5018588.1"/>
    <property type="molecule type" value="Genomic_DNA"/>
</dbReference>
<dbReference type="InterPro" id="IPR018697">
    <property type="entry name" value="DUF2199"/>
</dbReference>
<keyword evidence="2" id="KW-1185">Reference proteome</keyword>
<name>A0A840MIW0_9PROT</name>
<gene>
    <name evidence="1" type="ORF">HNQ59_001879</name>
</gene>
<proteinExistence type="predicted"/>
<sequence>MPGYQCNTCGAYHATLPTSYGAVAPDVWLALPEAEREERAVLSSDQCIVDGHYFFILGRLEIPLNGEAEPFSWLVWVSLSKADFGRANELWETAGREVEPPYDGWLCTSLPCYPSTLRLKVKVHTRPVGHRPFVELLPCDHPLYLEQRDGVDLTRVQALAEALMHAEGEMP</sequence>
<dbReference type="AlphaFoldDB" id="A0A840MIW0"/>
<accession>A0A840MIW0</accession>
<organism evidence="1 2">
    <name type="scientific">Chitinivorax tropicus</name>
    <dbReference type="NCBI Taxonomy" id="714531"/>
    <lineage>
        <taxon>Bacteria</taxon>
        <taxon>Pseudomonadati</taxon>
        <taxon>Pseudomonadota</taxon>
        <taxon>Betaproteobacteria</taxon>
        <taxon>Chitinivorax</taxon>
    </lineage>
</organism>